<dbReference type="SUPFAM" id="SSF52540">
    <property type="entry name" value="P-loop containing nucleoside triphosphate hydrolases"/>
    <property type="match status" value="1"/>
</dbReference>
<protein>
    <submittedName>
        <fullName evidence="3">Cell division protein ZapE</fullName>
    </submittedName>
</protein>
<accession>A0A423Y460</accession>
<gene>
    <name evidence="3" type="ORF">C3E80_00450</name>
</gene>
<evidence type="ECO:0000256" key="2">
    <source>
        <dbReference type="ARBA" id="ARBA00022840"/>
    </source>
</evidence>
<dbReference type="NCBIfam" id="NF040713">
    <property type="entry name" value="ZapE"/>
    <property type="match status" value="1"/>
</dbReference>
<dbReference type="GO" id="GO:0032153">
    <property type="term" value="C:cell division site"/>
    <property type="evidence" value="ECO:0007669"/>
    <property type="project" value="TreeGrafter"/>
</dbReference>
<dbReference type="InterPro" id="IPR027417">
    <property type="entry name" value="P-loop_NTPase"/>
</dbReference>
<dbReference type="Proteomes" id="UP000285793">
    <property type="component" value="Unassembled WGS sequence"/>
</dbReference>
<dbReference type="GO" id="GO:0016887">
    <property type="term" value="F:ATP hydrolysis activity"/>
    <property type="evidence" value="ECO:0007669"/>
    <property type="project" value="InterPro"/>
</dbReference>
<reference evidence="3 4" key="1">
    <citation type="journal article" date="2018" name="Front. Microbiol.">
        <title>An Investigation of an Acute Gastroenteritis Outbreak: Cronobacter sakazakii, a Potential Cause of Food-Borne Illness.</title>
        <authorList>
            <person name="Yong W."/>
            <person name="Guo B."/>
            <person name="Shi X."/>
            <person name="Cheng T."/>
            <person name="Chen M."/>
            <person name="Jiang X."/>
            <person name="Ye Y."/>
            <person name="Wang J."/>
            <person name="Xie G."/>
            <person name="Ding J."/>
        </authorList>
    </citation>
    <scope>NUCLEOTIDE SEQUENCE [LARGE SCALE GENOMIC DNA]</scope>
    <source>
        <strain evidence="3 4">S1</strain>
    </source>
</reference>
<dbReference type="GO" id="GO:0051301">
    <property type="term" value="P:cell division"/>
    <property type="evidence" value="ECO:0007669"/>
    <property type="project" value="UniProtKB-KW"/>
</dbReference>
<keyword evidence="3" id="KW-0132">Cell division</keyword>
<dbReference type="PANTHER" id="PTHR12169">
    <property type="entry name" value="ATPASE N2B"/>
    <property type="match status" value="1"/>
</dbReference>
<organism evidence="3 4">
    <name type="scientific">Cronobacter malonaticus</name>
    <dbReference type="NCBI Taxonomy" id="413503"/>
    <lineage>
        <taxon>Bacteria</taxon>
        <taxon>Pseudomonadati</taxon>
        <taxon>Pseudomonadota</taxon>
        <taxon>Gammaproteobacteria</taxon>
        <taxon>Enterobacterales</taxon>
        <taxon>Enterobacteriaceae</taxon>
        <taxon>Cronobacter</taxon>
    </lineage>
</organism>
<evidence type="ECO:0000313" key="3">
    <source>
        <dbReference type="EMBL" id="ROW64679.1"/>
    </source>
</evidence>
<keyword evidence="2" id="KW-0067">ATP-binding</keyword>
<dbReference type="PANTHER" id="PTHR12169:SF6">
    <property type="entry name" value="AFG1-LIKE ATPASE"/>
    <property type="match status" value="1"/>
</dbReference>
<dbReference type="AlphaFoldDB" id="A0A423Y460"/>
<dbReference type="Pfam" id="PF03969">
    <property type="entry name" value="AFG1_ATPase"/>
    <property type="match status" value="1"/>
</dbReference>
<name>A0A423Y460_9ENTR</name>
<keyword evidence="3" id="KW-0131">Cell cycle</keyword>
<dbReference type="InterPro" id="IPR005654">
    <property type="entry name" value="ATPase_AFG1-like"/>
</dbReference>
<dbReference type="GO" id="GO:0005737">
    <property type="term" value="C:cytoplasm"/>
    <property type="evidence" value="ECO:0007669"/>
    <property type="project" value="TreeGrafter"/>
</dbReference>
<dbReference type="EMBL" id="PQJL01000001">
    <property type="protein sequence ID" value="ROW64679.1"/>
    <property type="molecule type" value="Genomic_DNA"/>
</dbReference>
<comment type="caution">
    <text evidence="3">The sequence shown here is derived from an EMBL/GenBank/DDBJ whole genome shotgun (WGS) entry which is preliminary data.</text>
</comment>
<keyword evidence="1" id="KW-0547">Nucleotide-binding</keyword>
<sequence>MAGTAAPFSFHETMQRLAQQKTLRLDADQTRLISELESLAAPLLASRARFAGLYVWGRPGRGKSFIVDNFFSSLPLAAKKRAHFHDFFRELHQRMVDKPLEQALRGQLGDARLLCFDEFHLHDPGDAMLAKKLLEVAQAMNITLILTSNYSPRELLSHPLYHELFVPSIALIEREMTIFALNGERDYRLEAGSDAGLFSEGAWLRPGTSEQRDALGLAEAHGEFAVTAGYHTFYAASPPGHVLHFTFAGICEAPTAVMDYLTLCETFSCWFIDDVPRLSRVSPAAAQRFINLIDVLYDKQRKLFVSSAYSVSEITDAVMLDDIGRTASRLAQLRVIQEPVTG</sequence>
<proteinExistence type="predicted"/>
<evidence type="ECO:0000256" key="1">
    <source>
        <dbReference type="ARBA" id="ARBA00022741"/>
    </source>
</evidence>
<dbReference type="Gene3D" id="3.40.50.300">
    <property type="entry name" value="P-loop containing nucleotide triphosphate hydrolases"/>
    <property type="match status" value="1"/>
</dbReference>
<dbReference type="GO" id="GO:0005524">
    <property type="term" value="F:ATP binding"/>
    <property type="evidence" value="ECO:0007669"/>
    <property type="project" value="UniProtKB-KW"/>
</dbReference>
<dbReference type="RefSeq" id="WP_123947664.1">
    <property type="nucleotide sequence ID" value="NZ_PQJL01000001.1"/>
</dbReference>
<evidence type="ECO:0000313" key="4">
    <source>
        <dbReference type="Proteomes" id="UP000285793"/>
    </source>
</evidence>